<gene>
    <name evidence="2" type="ORF">ACFSQZ_13365</name>
</gene>
<comment type="caution">
    <text evidence="2">The sequence shown here is derived from an EMBL/GenBank/DDBJ whole genome shotgun (WGS) entry which is preliminary data.</text>
</comment>
<evidence type="ECO:0000313" key="2">
    <source>
        <dbReference type="EMBL" id="MFD2277463.1"/>
    </source>
</evidence>
<sequence length="159" mass="18787">MSKIAANLELKLEELDLMSELLQERIEEWERALREVGRGEASLNELIDCDSEVDAEYQLEVYRQLENRLGTLQQVNRRNTVEFIDETSLYRPEQSVELLRVRDKYGVDSIVDALESRHGVYFLYTDLESLVDSFVQGKDSVLRFECRKELELFLNYWKV</sequence>
<dbReference type="EMBL" id="JBHUJC010000042">
    <property type="protein sequence ID" value="MFD2277463.1"/>
    <property type="molecule type" value="Genomic_DNA"/>
</dbReference>
<keyword evidence="3" id="KW-1185">Reference proteome</keyword>
<evidence type="ECO:0000313" key="3">
    <source>
        <dbReference type="Proteomes" id="UP001597297"/>
    </source>
</evidence>
<reference evidence="3" key="1">
    <citation type="journal article" date="2019" name="Int. J. Syst. Evol. Microbiol.">
        <title>The Global Catalogue of Microorganisms (GCM) 10K type strain sequencing project: providing services to taxonomists for standard genome sequencing and annotation.</title>
        <authorList>
            <consortium name="The Broad Institute Genomics Platform"/>
            <consortium name="The Broad Institute Genome Sequencing Center for Infectious Disease"/>
            <person name="Wu L."/>
            <person name="Ma J."/>
        </authorList>
    </citation>
    <scope>NUCLEOTIDE SEQUENCE [LARGE SCALE GENOMIC DNA]</scope>
    <source>
        <strain evidence="3">JCM 16545</strain>
    </source>
</reference>
<feature type="coiled-coil region" evidence="1">
    <location>
        <begin position="5"/>
        <end position="32"/>
    </location>
</feature>
<keyword evidence="1" id="KW-0175">Coiled coil</keyword>
<dbReference type="Proteomes" id="UP001597297">
    <property type="component" value="Unassembled WGS sequence"/>
</dbReference>
<organism evidence="2 3">
    <name type="scientific">Rubritalea spongiae</name>
    <dbReference type="NCBI Taxonomy" id="430797"/>
    <lineage>
        <taxon>Bacteria</taxon>
        <taxon>Pseudomonadati</taxon>
        <taxon>Verrucomicrobiota</taxon>
        <taxon>Verrucomicrobiia</taxon>
        <taxon>Verrucomicrobiales</taxon>
        <taxon>Rubritaleaceae</taxon>
        <taxon>Rubritalea</taxon>
    </lineage>
</organism>
<dbReference type="RefSeq" id="WP_377093391.1">
    <property type="nucleotide sequence ID" value="NZ_JBHSJM010000001.1"/>
</dbReference>
<protein>
    <submittedName>
        <fullName evidence="2">Uncharacterized protein</fullName>
    </submittedName>
</protein>
<proteinExistence type="predicted"/>
<accession>A0ABW5E497</accession>
<evidence type="ECO:0000256" key="1">
    <source>
        <dbReference type="SAM" id="Coils"/>
    </source>
</evidence>
<name>A0ABW5E497_9BACT</name>